<organism evidence="2">
    <name type="scientific">Planktothricoides raciborskii GIHE-MW2</name>
    <dbReference type="NCBI Taxonomy" id="2792601"/>
    <lineage>
        <taxon>Bacteria</taxon>
        <taxon>Bacillati</taxon>
        <taxon>Cyanobacteriota</taxon>
        <taxon>Cyanophyceae</taxon>
        <taxon>Oscillatoriophycideae</taxon>
        <taxon>Oscillatoriales</taxon>
        <taxon>Oscillatoriaceae</taxon>
        <taxon>Planktothricoides</taxon>
    </lineage>
</organism>
<feature type="compositionally biased region" description="Gly residues" evidence="1">
    <location>
        <begin position="111"/>
        <end position="126"/>
    </location>
</feature>
<feature type="compositionally biased region" description="Basic and acidic residues" evidence="1">
    <location>
        <begin position="94"/>
        <end position="109"/>
    </location>
</feature>
<feature type="compositionally biased region" description="Acidic residues" evidence="1">
    <location>
        <begin position="82"/>
        <end position="93"/>
    </location>
</feature>
<evidence type="ECO:0000256" key="1">
    <source>
        <dbReference type="SAM" id="MobiDB-lite"/>
    </source>
</evidence>
<feature type="region of interest" description="Disordered" evidence="1">
    <location>
        <begin position="79"/>
        <end position="126"/>
    </location>
</feature>
<evidence type="ECO:0000313" key="2">
    <source>
        <dbReference type="EMBL" id="XCM38352.1"/>
    </source>
</evidence>
<gene>
    <name evidence="2" type="ORF">ABWT76_001195</name>
</gene>
<name>A0AAU8JGK2_9CYAN</name>
<accession>A0AAU8JGK2</accession>
<proteinExistence type="predicted"/>
<dbReference type="RefSeq" id="WP_190879034.1">
    <property type="nucleotide sequence ID" value="NZ_CP159837.1"/>
</dbReference>
<evidence type="ECO:0008006" key="3">
    <source>
        <dbReference type="Google" id="ProtNLM"/>
    </source>
</evidence>
<reference evidence="2" key="1">
    <citation type="submission" date="2024-07" db="EMBL/GenBank/DDBJ databases">
        <authorList>
            <person name="Kim Y.J."/>
            <person name="Jeong J.Y."/>
        </authorList>
    </citation>
    <scope>NUCLEOTIDE SEQUENCE</scope>
    <source>
        <strain evidence="2">GIHE-MW2</strain>
    </source>
</reference>
<protein>
    <recommendedName>
        <fullName evidence="3">Collagen-like protein</fullName>
    </recommendedName>
</protein>
<dbReference type="EMBL" id="CP159837">
    <property type="protein sequence ID" value="XCM38352.1"/>
    <property type="molecule type" value="Genomic_DNA"/>
</dbReference>
<dbReference type="AlphaFoldDB" id="A0AAU8JGK2"/>
<sequence length="466" mass="51134">MKLHFLAKLSAILFLVGSGVIFLPIADSFFCPRLVFSREINDFGDEGSDGSNGRSGADGRNGENRTIFVDGSELYLNLSGEDGGDGEDGDDGDDARSCRQPNRADRDQEGADGGDGGDGGRGGNGGNGGALTVYYTNLEDLKKIYVLAKGGSGGSGGERGYGGDGCECRDRRWNEEVCTGTPGNPDYRCETRSFVCSDGDDGDDGSSGSSGSDGKLGTLRLIQGTEPLPQEQPAIARSLAEFSNQIFVLSKHIWETRRGAKNLLGSNSIIADEYRQFIKRIEKPVQLVWNAERSPRNFANTRVTFQLKDDQTLEMSVPEELWLQTSQIETDNQTQFVISQAMLASEATQLRLVDVANNGKNLQLTLIDVARQSHILDTELEIVYQTTPAAPRGRFDDNYTTRYQGKIPPELVSFTSDRFTVNIGQLPIAEQYLRSGLNIKIELRIIRFLGERSAEQKIEWRGAIRR</sequence>